<protein>
    <recommendedName>
        <fullName evidence="7">Sulfotransferase domain-containing protein</fullName>
    </recommendedName>
</protein>
<dbReference type="eggNOG" id="ENOG502S41B">
    <property type="taxonomic scope" value="Eukaryota"/>
</dbReference>
<keyword evidence="6" id="KW-1185">Reference proteome</keyword>
<dbReference type="KEGG" id="gtt:GUITHDRAFT_120899"/>
<evidence type="ECO:0000313" key="6">
    <source>
        <dbReference type="Proteomes" id="UP000011087"/>
    </source>
</evidence>
<evidence type="ECO:0000313" key="4">
    <source>
        <dbReference type="EMBL" id="EKX32914.1"/>
    </source>
</evidence>
<gene>
    <name evidence="4" type="ORF">GUITHDRAFT_120899</name>
</gene>
<dbReference type="PANTHER" id="PTHR36978">
    <property type="entry name" value="P-LOOP CONTAINING NUCLEOTIDE TRIPHOSPHATE HYDROLASE"/>
    <property type="match status" value="1"/>
</dbReference>
<name>L1IAI6_GUITC</name>
<dbReference type="PaxDb" id="55529-EKX32914"/>
<organism evidence="4">
    <name type="scientific">Guillardia theta (strain CCMP2712)</name>
    <name type="common">Cryptophyte</name>
    <dbReference type="NCBI Taxonomy" id="905079"/>
    <lineage>
        <taxon>Eukaryota</taxon>
        <taxon>Cryptophyceae</taxon>
        <taxon>Pyrenomonadales</taxon>
        <taxon>Geminigeraceae</taxon>
        <taxon>Guillardia</taxon>
    </lineage>
</organism>
<comment type="subcellular location">
    <subcellularLocation>
        <location evidence="1">Plastid</location>
        <location evidence="1">Chloroplast</location>
    </subcellularLocation>
</comment>
<feature type="signal peptide" evidence="3">
    <location>
        <begin position="1"/>
        <end position="16"/>
    </location>
</feature>
<feature type="chain" id="PRO_5008769811" description="Sulfotransferase domain-containing protein" evidence="3">
    <location>
        <begin position="17"/>
        <end position="298"/>
    </location>
</feature>
<dbReference type="EnsemblProtists" id="EKX32914">
    <property type="protein sequence ID" value="EKX32914"/>
    <property type="gene ID" value="GUITHDRAFT_120899"/>
</dbReference>
<dbReference type="HOGENOM" id="CLU_061199_3_0_1"/>
<keyword evidence="2" id="KW-0812">Transmembrane</keyword>
<dbReference type="InterPro" id="IPR040632">
    <property type="entry name" value="Sulfotransfer_4"/>
</dbReference>
<dbReference type="GO" id="GO:0009507">
    <property type="term" value="C:chloroplast"/>
    <property type="evidence" value="ECO:0007669"/>
    <property type="project" value="UniProtKB-SubCell"/>
</dbReference>
<dbReference type="InterPro" id="IPR027417">
    <property type="entry name" value="P-loop_NTPase"/>
</dbReference>
<keyword evidence="2" id="KW-1133">Transmembrane helix</keyword>
<evidence type="ECO:0000256" key="3">
    <source>
        <dbReference type="SAM" id="SignalP"/>
    </source>
</evidence>
<dbReference type="OMA" id="YPMLKKF"/>
<dbReference type="Pfam" id="PF17784">
    <property type="entry name" value="Sulfotransfer_4"/>
    <property type="match status" value="1"/>
</dbReference>
<dbReference type="OrthoDB" id="408152at2759"/>
<feature type="transmembrane region" description="Helical" evidence="2">
    <location>
        <begin position="248"/>
        <end position="268"/>
    </location>
</feature>
<dbReference type="Proteomes" id="UP000011087">
    <property type="component" value="Unassembled WGS sequence"/>
</dbReference>
<evidence type="ECO:0000313" key="5">
    <source>
        <dbReference type="EnsemblProtists" id="EKX32914"/>
    </source>
</evidence>
<dbReference type="AlphaFoldDB" id="L1IAI6"/>
<dbReference type="Gene3D" id="3.40.50.300">
    <property type="entry name" value="P-loop containing nucleotide triphosphate hydrolases"/>
    <property type="match status" value="1"/>
</dbReference>
<dbReference type="GeneID" id="17289646"/>
<dbReference type="SUPFAM" id="SSF52540">
    <property type="entry name" value="P-loop containing nucleoside triphosphate hydrolases"/>
    <property type="match status" value="1"/>
</dbReference>
<dbReference type="RefSeq" id="XP_005819894.1">
    <property type="nucleotide sequence ID" value="XM_005819837.1"/>
</dbReference>
<dbReference type="EMBL" id="JH993165">
    <property type="protein sequence ID" value="EKX32914.1"/>
    <property type="molecule type" value="Genomic_DNA"/>
</dbReference>
<reference evidence="6" key="2">
    <citation type="submission" date="2012-11" db="EMBL/GenBank/DDBJ databases">
        <authorList>
            <person name="Kuo A."/>
            <person name="Curtis B.A."/>
            <person name="Tanifuji G."/>
            <person name="Burki F."/>
            <person name="Gruber A."/>
            <person name="Irimia M."/>
            <person name="Maruyama S."/>
            <person name="Arias M.C."/>
            <person name="Ball S.G."/>
            <person name="Gile G.H."/>
            <person name="Hirakawa Y."/>
            <person name="Hopkins J.F."/>
            <person name="Rensing S.A."/>
            <person name="Schmutz J."/>
            <person name="Symeonidi A."/>
            <person name="Elias M."/>
            <person name="Eveleigh R.J."/>
            <person name="Herman E.K."/>
            <person name="Klute M.J."/>
            <person name="Nakayama T."/>
            <person name="Obornik M."/>
            <person name="Reyes-Prieto A."/>
            <person name="Armbrust E.V."/>
            <person name="Aves S.J."/>
            <person name="Beiko R.G."/>
            <person name="Coutinho P."/>
            <person name="Dacks J.B."/>
            <person name="Durnford D.G."/>
            <person name="Fast N.M."/>
            <person name="Green B.R."/>
            <person name="Grisdale C."/>
            <person name="Hempe F."/>
            <person name="Henrissat B."/>
            <person name="Hoppner M.P."/>
            <person name="Ishida K.-I."/>
            <person name="Kim E."/>
            <person name="Koreny L."/>
            <person name="Kroth P.G."/>
            <person name="Liu Y."/>
            <person name="Malik S.-B."/>
            <person name="Maier U.G."/>
            <person name="McRose D."/>
            <person name="Mock T."/>
            <person name="Neilson J.A."/>
            <person name="Onodera N.T."/>
            <person name="Poole A.M."/>
            <person name="Pritham E.J."/>
            <person name="Richards T.A."/>
            <person name="Rocap G."/>
            <person name="Roy S.W."/>
            <person name="Sarai C."/>
            <person name="Schaack S."/>
            <person name="Shirato S."/>
            <person name="Slamovits C.H."/>
            <person name="Spencer D.F."/>
            <person name="Suzuki S."/>
            <person name="Worden A.Z."/>
            <person name="Zauner S."/>
            <person name="Barry K."/>
            <person name="Bell C."/>
            <person name="Bharti A.K."/>
            <person name="Crow J.A."/>
            <person name="Grimwood J."/>
            <person name="Kramer R."/>
            <person name="Lindquist E."/>
            <person name="Lucas S."/>
            <person name="Salamov A."/>
            <person name="McFadden G.I."/>
            <person name="Lane C.E."/>
            <person name="Keeling P.J."/>
            <person name="Gray M.W."/>
            <person name="Grigoriev I.V."/>
            <person name="Archibald J.M."/>
        </authorList>
    </citation>
    <scope>NUCLEOTIDE SEQUENCE</scope>
    <source>
        <strain evidence="6">CCMP2712</strain>
    </source>
</reference>
<evidence type="ECO:0000256" key="2">
    <source>
        <dbReference type="SAM" id="Phobius"/>
    </source>
</evidence>
<dbReference type="PANTHER" id="PTHR36978:SF4">
    <property type="entry name" value="P-LOOP CONTAINING NUCLEOSIDE TRIPHOSPHATE HYDROLASE PROTEIN"/>
    <property type="match status" value="1"/>
</dbReference>
<proteinExistence type="predicted"/>
<accession>L1IAI6</accession>
<reference evidence="4 6" key="1">
    <citation type="journal article" date="2012" name="Nature">
        <title>Algal genomes reveal evolutionary mosaicism and the fate of nucleomorphs.</title>
        <authorList>
            <consortium name="DOE Joint Genome Institute"/>
            <person name="Curtis B.A."/>
            <person name="Tanifuji G."/>
            <person name="Burki F."/>
            <person name="Gruber A."/>
            <person name="Irimia M."/>
            <person name="Maruyama S."/>
            <person name="Arias M.C."/>
            <person name="Ball S.G."/>
            <person name="Gile G.H."/>
            <person name="Hirakawa Y."/>
            <person name="Hopkins J.F."/>
            <person name="Kuo A."/>
            <person name="Rensing S.A."/>
            <person name="Schmutz J."/>
            <person name="Symeonidi A."/>
            <person name="Elias M."/>
            <person name="Eveleigh R.J."/>
            <person name="Herman E.K."/>
            <person name="Klute M.J."/>
            <person name="Nakayama T."/>
            <person name="Obornik M."/>
            <person name="Reyes-Prieto A."/>
            <person name="Armbrust E.V."/>
            <person name="Aves S.J."/>
            <person name="Beiko R.G."/>
            <person name="Coutinho P."/>
            <person name="Dacks J.B."/>
            <person name="Durnford D.G."/>
            <person name="Fast N.M."/>
            <person name="Green B.R."/>
            <person name="Grisdale C.J."/>
            <person name="Hempel F."/>
            <person name="Henrissat B."/>
            <person name="Hoppner M.P."/>
            <person name="Ishida K."/>
            <person name="Kim E."/>
            <person name="Koreny L."/>
            <person name="Kroth P.G."/>
            <person name="Liu Y."/>
            <person name="Malik S.B."/>
            <person name="Maier U.G."/>
            <person name="McRose D."/>
            <person name="Mock T."/>
            <person name="Neilson J.A."/>
            <person name="Onodera N.T."/>
            <person name="Poole A.M."/>
            <person name="Pritham E.J."/>
            <person name="Richards T.A."/>
            <person name="Rocap G."/>
            <person name="Roy S.W."/>
            <person name="Sarai C."/>
            <person name="Schaack S."/>
            <person name="Shirato S."/>
            <person name="Slamovits C.H."/>
            <person name="Spencer D.F."/>
            <person name="Suzuki S."/>
            <person name="Worden A.Z."/>
            <person name="Zauner S."/>
            <person name="Barry K."/>
            <person name="Bell C."/>
            <person name="Bharti A.K."/>
            <person name="Crow J.A."/>
            <person name="Grimwood J."/>
            <person name="Kramer R."/>
            <person name="Lindquist E."/>
            <person name="Lucas S."/>
            <person name="Salamov A."/>
            <person name="McFadden G.I."/>
            <person name="Lane C.E."/>
            <person name="Keeling P.J."/>
            <person name="Gray M.W."/>
            <person name="Grigoriev I.V."/>
            <person name="Archibald J.M."/>
        </authorList>
    </citation>
    <scope>NUCLEOTIDE SEQUENCE</scope>
    <source>
        <strain evidence="4 6">CCMP2712</strain>
    </source>
</reference>
<evidence type="ECO:0000256" key="1">
    <source>
        <dbReference type="ARBA" id="ARBA00004229"/>
    </source>
</evidence>
<keyword evidence="2" id="KW-0472">Membrane</keyword>
<keyword evidence="3" id="KW-0732">Signal</keyword>
<evidence type="ECO:0008006" key="7">
    <source>
        <dbReference type="Google" id="ProtNLM"/>
    </source>
</evidence>
<reference evidence="5" key="3">
    <citation type="submission" date="2016-03" db="UniProtKB">
        <authorList>
            <consortium name="EnsemblProtists"/>
        </authorList>
    </citation>
    <scope>IDENTIFICATION</scope>
</reference>
<sequence>MLLILLSILFLSPSSAELAVIGAGWGRTGTMSLKVALDKLGYKTYHMVEVIERNPHHKAMWTEASRRHVKGEPVGEILSKILENYTAAVDFPVAAWWRELSELNPRAKLILSVREPERWYESASQTILPDPWLLRMLDTLSDVHDPVLPVPDAFWDRVLGEGRRNNITREEIIEEFNKNVREFRDFKLPDEQKLELKVGKDGWAPLCKFLELGDKCPTEPFPRVNDRTDFKYKIILPIVIRAVTTSKILLSVVLLGLASVLYALRCLTRKMLRRRERKSETEVTGGLPPSCLLALVRE</sequence>